<dbReference type="RefSeq" id="WP_046903098.1">
    <property type="nucleotide sequence ID" value="NZ_CP011452.2"/>
</dbReference>
<keyword evidence="3" id="KW-1185">Reference proteome</keyword>
<evidence type="ECO:0000313" key="3">
    <source>
        <dbReference type="Proteomes" id="UP000034392"/>
    </source>
</evidence>
<dbReference type="EMBL" id="CP011452">
    <property type="protein sequence ID" value="AKH42236.1"/>
    <property type="molecule type" value="Genomic_DNA"/>
</dbReference>
<dbReference type="PANTHER" id="PTHR37315">
    <property type="entry name" value="UPF0311 PROTEIN BLR7842"/>
    <property type="match status" value="1"/>
</dbReference>
<dbReference type="Proteomes" id="UP000034392">
    <property type="component" value="Chromosome"/>
</dbReference>
<proteinExistence type="inferred from homology"/>
<protein>
    <recommendedName>
        <fullName evidence="1">UPF0311 protein WYH_01191</fullName>
    </recommendedName>
</protein>
<dbReference type="Gene3D" id="2.40.160.20">
    <property type="match status" value="1"/>
</dbReference>
<dbReference type="PATRIC" id="fig|1267766.3.peg.1198"/>
<accession>A0A0F7KSW7</accession>
<evidence type="ECO:0000256" key="1">
    <source>
        <dbReference type="HAMAP-Rule" id="MF_00775"/>
    </source>
</evidence>
<name>A0A0F7KSW7_9SPHN</name>
<dbReference type="HAMAP" id="MF_00775">
    <property type="entry name" value="UPF0311"/>
    <property type="match status" value="1"/>
</dbReference>
<dbReference type="InterPro" id="IPR020915">
    <property type="entry name" value="UPF0311"/>
</dbReference>
<evidence type="ECO:0000313" key="2">
    <source>
        <dbReference type="EMBL" id="AKH42236.1"/>
    </source>
</evidence>
<reference evidence="2" key="1">
    <citation type="submission" date="2015-05" db="EMBL/GenBank/DDBJ databases">
        <title>The complete genome of Altererythrobacter atlanticus strain 26DY36.</title>
        <authorList>
            <person name="Wu Y.-H."/>
            <person name="Cheng H."/>
            <person name="Wu X.-W."/>
        </authorList>
    </citation>
    <scope>NUCLEOTIDE SEQUENCE [LARGE SCALE GENOMIC DNA]</scope>
    <source>
        <strain evidence="2">26DY36</strain>
    </source>
</reference>
<dbReference type="Pfam" id="PF11578">
    <property type="entry name" value="DUF3237"/>
    <property type="match status" value="1"/>
</dbReference>
<gene>
    <name evidence="2" type="ORF">WYH_01191</name>
</gene>
<comment type="similarity">
    <text evidence="1">Belongs to the UPF0311 family.</text>
</comment>
<dbReference type="PANTHER" id="PTHR37315:SF1">
    <property type="entry name" value="UPF0311 PROTEIN BLR7842"/>
    <property type="match status" value="1"/>
</dbReference>
<dbReference type="AlphaFoldDB" id="A0A0F7KSW7"/>
<sequence length="168" mass="19068">MTDSTQPAFKTCDHPFAPQMEFAFTVDIDLTRPVWVEPSSMGSTRAGIWAAQGTFEGPRIKGRVLPMSGGDFPLLRPNGVIDFDARYFLEADDGTVIYLQSRGYRWAEGDAMERMARNEPVAHDEYYMRVSPKFDVPEGPHDWLGKHIFIGVAEKLPQANRIHYFKVL</sequence>
<dbReference type="KEGG" id="aay:WYH_01191"/>
<organism evidence="2 3">
    <name type="scientific">Croceibacterium atlanticum</name>
    <dbReference type="NCBI Taxonomy" id="1267766"/>
    <lineage>
        <taxon>Bacteria</taxon>
        <taxon>Pseudomonadati</taxon>
        <taxon>Pseudomonadota</taxon>
        <taxon>Alphaproteobacteria</taxon>
        <taxon>Sphingomonadales</taxon>
        <taxon>Erythrobacteraceae</taxon>
        <taxon>Croceibacterium</taxon>
    </lineage>
</organism>
<dbReference type="STRING" id="1267766.WYH_01191"/>